<feature type="transmembrane region" description="Helical" evidence="2">
    <location>
        <begin position="63"/>
        <end position="84"/>
    </location>
</feature>
<keyword evidence="2" id="KW-0472">Membrane</keyword>
<evidence type="ECO:0000256" key="1">
    <source>
        <dbReference type="SAM" id="MobiDB-lite"/>
    </source>
</evidence>
<evidence type="ECO:0000256" key="2">
    <source>
        <dbReference type="SAM" id="Phobius"/>
    </source>
</evidence>
<feature type="domain" description="GP-PDE" evidence="3">
    <location>
        <begin position="104"/>
        <end position="340"/>
    </location>
</feature>
<evidence type="ECO:0000313" key="4">
    <source>
        <dbReference type="EMBL" id="GAA1944917.1"/>
    </source>
</evidence>
<feature type="region of interest" description="Disordered" evidence="1">
    <location>
        <begin position="9"/>
        <end position="55"/>
    </location>
</feature>
<dbReference type="InterPro" id="IPR017946">
    <property type="entry name" value="PLC-like_Pdiesterase_TIM-brl"/>
</dbReference>
<proteinExistence type="predicted"/>
<dbReference type="SUPFAM" id="SSF51695">
    <property type="entry name" value="PLC-like phosphodiesterases"/>
    <property type="match status" value="1"/>
</dbReference>
<feature type="compositionally biased region" description="Low complexity" evidence="1">
    <location>
        <begin position="13"/>
        <end position="24"/>
    </location>
</feature>
<sequence length="347" mass="37661">MTRTIRAIAPTIALLPDAPNAPDAPRQDTRQNPTTSTPPSAQRRRRPSARILHRLAHPPRRSVRVLLGAVGVASVSVMLIVTGIPTSATARDVFGALRAPGEPAFIVGHRGDRASAPENTMTSLELAMDRLAYVETDVQLSRDGVPMLFHDTDLERITGDHRSVGDLDEAALRKLDVGAWYGDEFAGERMPTLDEFLSALAERPDARALVELKADWTADEARTVVDRIERHGLRGRVVLQSFSLETLFALQRVAPSTPRIMLIRELPADPVPLAQRLGLVGFGTTAKSVVAQPQALEALHAAEIAVLCYTLNSHEKWEEVGALGVDGIITDEPSELDEWLAVTAPGT</sequence>
<dbReference type="Gene3D" id="3.20.20.190">
    <property type="entry name" value="Phosphatidylinositol (PI) phosphodiesterase"/>
    <property type="match status" value="1"/>
</dbReference>
<dbReference type="PANTHER" id="PTHR46211:SF14">
    <property type="entry name" value="GLYCEROPHOSPHODIESTER PHOSPHODIESTERASE"/>
    <property type="match status" value="1"/>
</dbReference>
<dbReference type="PROSITE" id="PS51704">
    <property type="entry name" value="GP_PDE"/>
    <property type="match status" value="1"/>
</dbReference>
<dbReference type="PANTHER" id="PTHR46211">
    <property type="entry name" value="GLYCEROPHOSPHORYL DIESTER PHOSPHODIESTERASE"/>
    <property type="match status" value="1"/>
</dbReference>
<reference evidence="4 5" key="1">
    <citation type="journal article" date="2019" name="Int. J. Syst. Evol. Microbiol.">
        <title>The Global Catalogue of Microorganisms (GCM) 10K type strain sequencing project: providing services to taxonomists for standard genome sequencing and annotation.</title>
        <authorList>
            <consortium name="The Broad Institute Genomics Platform"/>
            <consortium name="The Broad Institute Genome Sequencing Center for Infectious Disease"/>
            <person name="Wu L."/>
            <person name="Ma J."/>
        </authorList>
    </citation>
    <scope>NUCLEOTIDE SEQUENCE [LARGE SCALE GENOMIC DNA]</scope>
    <source>
        <strain evidence="4 5">JCM 13584</strain>
    </source>
</reference>
<organism evidence="4 5">
    <name type="scientific">Agromyces allii</name>
    <dbReference type="NCBI Taxonomy" id="393607"/>
    <lineage>
        <taxon>Bacteria</taxon>
        <taxon>Bacillati</taxon>
        <taxon>Actinomycetota</taxon>
        <taxon>Actinomycetes</taxon>
        <taxon>Micrococcales</taxon>
        <taxon>Microbacteriaceae</taxon>
        <taxon>Agromyces</taxon>
    </lineage>
</organism>
<dbReference type="RefSeq" id="WP_157414640.1">
    <property type="nucleotide sequence ID" value="NZ_BAAAMK010000001.1"/>
</dbReference>
<dbReference type="Pfam" id="PF03009">
    <property type="entry name" value="GDPD"/>
    <property type="match status" value="1"/>
</dbReference>
<name>A0ABN2Q5D1_9MICO</name>
<keyword evidence="2" id="KW-1133">Transmembrane helix</keyword>
<evidence type="ECO:0000259" key="3">
    <source>
        <dbReference type="PROSITE" id="PS51704"/>
    </source>
</evidence>
<protein>
    <recommendedName>
        <fullName evidence="3">GP-PDE domain-containing protein</fullName>
    </recommendedName>
</protein>
<keyword evidence="5" id="KW-1185">Reference proteome</keyword>
<comment type="caution">
    <text evidence="4">The sequence shown here is derived from an EMBL/GenBank/DDBJ whole genome shotgun (WGS) entry which is preliminary data.</text>
</comment>
<dbReference type="InterPro" id="IPR030395">
    <property type="entry name" value="GP_PDE_dom"/>
</dbReference>
<feature type="compositionally biased region" description="Basic residues" evidence="1">
    <location>
        <begin position="42"/>
        <end position="55"/>
    </location>
</feature>
<accession>A0ABN2Q5D1</accession>
<evidence type="ECO:0000313" key="5">
    <source>
        <dbReference type="Proteomes" id="UP001499954"/>
    </source>
</evidence>
<dbReference type="Proteomes" id="UP001499954">
    <property type="component" value="Unassembled WGS sequence"/>
</dbReference>
<keyword evidence="2" id="KW-0812">Transmembrane</keyword>
<gene>
    <name evidence="4" type="ORF">GCM10009717_09200</name>
</gene>
<dbReference type="EMBL" id="BAAAMK010000001">
    <property type="protein sequence ID" value="GAA1944917.1"/>
    <property type="molecule type" value="Genomic_DNA"/>
</dbReference>